<accession>A0A7J7CMZ0</accession>
<evidence type="ECO:0000313" key="4">
    <source>
        <dbReference type="Proteomes" id="UP000593562"/>
    </source>
</evidence>
<dbReference type="PANTHER" id="PTHR22593:SF8">
    <property type="entry name" value="FHA DOMAIN-CONTAINING PROTEIN PS1"/>
    <property type="match status" value="1"/>
</dbReference>
<comment type="caution">
    <text evidence="3">The sequence shown here is derived from an EMBL/GenBank/DDBJ whole genome shotgun (WGS) entry which is preliminary data.</text>
</comment>
<evidence type="ECO:0000256" key="1">
    <source>
        <dbReference type="SAM" id="MobiDB-lite"/>
    </source>
</evidence>
<protein>
    <recommendedName>
        <fullName evidence="2">FHA domain-containing protein</fullName>
    </recommendedName>
</protein>
<dbReference type="Gene3D" id="3.40.50.1010">
    <property type="entry name" value="5'-nuclease"/>
    <property type="match status" value="1"/>
</dbReference>
<sequence>MADKEEQMIPVLTVLKKGAILKNIFLVNKPPPPEISRSESVAYTGISENLGEETEEILIVGRHPDCNIVLTHPSISRFHLQIHSNPSSQKLSVVDLSSVHGTWISGMRIDPGVLVQLREGDTIRVGGSTRVYRLHWVPLYRAYDMENPFMSPLDMSLTGEKEEEEEEEEEEEDEEEEEKEGNTVVEGGNEFAMFHDEKSLLLPDKDVAGSNILIIEGTENVNYKGMSATCEDIQSLDMTLEGLELLFSLQDSESCVKKVIPSAPLLGESMNCDAFSAQEEGESPLQNDHQVRNIMSTGFGTSRTDLNTSSAPVEQFICESKNQEVNKDNQIPKYHPVAEVISAEESMDEPIIGTESRIDITNLDSSLSMKEAESHEAEETHEAIKEMGVLREDFALPVEQVPSEAKTEKSNKENQTPQSLSLSQPLLERGNQESSTGARKLNLLVGLSSSDAEENDCNLATEILEEAGNQSALSADLGGIKFESPSYVTLSTDPVNFAFSVGEAISEIVDDKESEAAQTPVAAGLSEVENRKCSAGSEKISSLRSMRLTRGKLASVEIQTYGKGKQIIDAGIDSEVELQNIDVEGKPIMEAQPFSLEGIIEEILTPEKENLTPDTLLLKSPNKKGNLESTSSSKVAISLNLQHEKYDMITFSDKENETPKLQHQKSAKRTSKIQEKKNTVMKRRVERVPLQPLTAGNSRLESLVSIIAGSSSESVKGIQKVEKKNPAGGGKRRWTMVADTTSLLEKGARKSLQLLQGLKGTQLIIPRMVIRELDCLKRCSIFRRTEASSVLEWIEECMFKTKWWIHVQSSVEEGWPVAPTPPASPQPHFSEGGGGFSCGTTSSVPFSIHGSLMNIVSPTAEDHILDHALHIRKMKNDGQEVVLLSNDITLKIKAMAEGLICETAQEFRDSLVNPFSERFLWSGSSPRGHTWSVLDDVVLKERYCRYPFKKSSKGEGAKGLKLILLHNSHYGQMS</sequence>
<dbReference type="Proteomes" id="UP000593562">
    <property type="component" value="Unassembled WGS sequence"/>
</dbReference>
<dbReference type="Pfam" id="PF00498">
    <property type="entry name" value="FHA"/>
    <property type="match status" value="1"/>
</dbReference>
<feature type="compositionally biased region" description="Low complexity" evidence="1">
    <location>
        <begin position="417"/>
        <end position="427"/>
    </location>
</feature>
<dbReference type="PANTHER" id="PTHR22593">
    <property type="entry name" value="TRANSMEMBRANE PROTEIN 18"/>
    <property type="match status" value="1"/>
</dbReference>
<feature type="region of interest" description="Disordered" evidence="1">
    <location>
        <begin position="657"/>
        <end position="680"/>
    </location>
</feature>
<dbReference type="InterPro" id="IPR002716">
    <property type="entry name" value="PIN_dom"/>
</dbReference>
<proteinExistence type="predicted"/>
<dbReference type="EMBL" id="JAAARO010000015">
    <property type="protein sequence ID" value="KAF5735401.1"/>
    <property type="molecule type" value="Genomic_DNA"/>
</dbReference>
<organism evidence="3 4">
    <name type="scientific">Tripterygium wilfordii</name>
    <name type="common">Thunder God vine</name>
    <dbReference type="NCBI Taxonomy" id="458696"/>
    <lineage>
        <taxon>Eukaryota</taxon>
        <taxon>Viridiplantae</taxon>
        <taxon>Streptophyta</taxon>
        <taxon>Embryophyta</taxon>
        <taxon>Tracheophyta</taxon>
        <taxon>Spermatophyta</taxon>
        <taxon>Magnoliopsida</taxon>
        <taxon>eudicotyledons</taxon>
        <taxon>Gunneridae</taxon>
        <taxon>Pentapetalae</taxon>
        <taxon>rosids</taxon>
        <taxon>fabids</taxon>
        <taxon>Celastrales</taxon>
        <taxon>Celastraceae</taxon>
        <taxon>Tripterygium</taxon>
    </lineage>
</organism>
<evidence type="ECO:0000259" key="2">
    <source>
        <dbReference type="PROSITE" id="PS50006"/>
    </source>
</evidence>
<feature type="domain" description="FHA" evidence="2">
    <location>
        <begin position="58"/>
        <end position="109"/>
    </location>
</feature>
<feature type="region of interest" description="Disordered" evidence="1">
    <location>
        <begin position="152"/>
        <end position="185"/>
    </location>
</feature>
<gene>
    <name evidence="3" type="ORF">HS088_TW15G00903</name>
</gene>
<feature type="compositionally biased region" description="Acidic residues" evidence="1">
    <location>
        <begin position="161"/>
        <end position="179"/>
    </location>
</feature>
<reference evidence="3 4" key="1">
    <citation type="journal article" date="2020" name="Nat. Commun.">
        <title>Genome of Tripterygium wilfordii and identification of cytochrome P450 involved in triptolide biosynthesis.</title>
        <authorList>
            <person name="Tu L."/>
            <person name="Su P."/>
            <person name="Zhang Z."/>
            <person name="Gao L."/>
            <person name="Wang J."/>
            <person name="Hu T."/>
            <person name="Zhou J."/>
            <person name="Zhang Y."/>
            <person name="Zhao Y."/>
            <person name="Liu Y."/>
            <person name="Song Y."/>
            <person name="Tong Y."/>
            <person name="Lu Y."/>
            <person name="Yang J."/>
            <person name="Xu C."/>
            <person name="Jia M."/>
            <person name="Peters R.J."/>
            <person name="Huang L."/>
            <person name="Gao W."/>
        </authorList>
    </citation>
    <scope>NUCLEOTIDE SEQUENCE [LARGE SCALE GENOMIC DNA]</scope>
    <source>
        <strain evidence="4">cv. XIE 37</strain>
        <tissue evidence="3">Leaf</tissue>
    </source>
</reference>
<evidence type="ECO:0000313" key="3">
    <source>
        <dbReference type="EMBL" id="KAF5735401.1"/>
    </source>
</evidence>
<dbReference type="AlphaFoldDB" id="A0A7J7CMZ0"/>
<dbReference type="SUPFAM" id="SSF49879">
    <property type="entry name" value="SMAD/FHA domain"/>
    <property type="match status" value="1"/>
</dbReference>
<dbReference type="InterPro" id="IPR000253">
    <property type="entry name" value="FHA_dom"/>
</dbReference>
<dbReference type="CDD" id="cd09880">
    <property type="entry name" value="PIN_Smg5-6-like"/>
    <property type="match status" value="1"/>
</dbReference>
<dbReference type="SMART" id="SM00240">
    <property type="entry name" value="FHA"/>
    <property type="match status" value="1"/>
</dbReference>
<dbReference type="InterPro" id="IPR008984">
    <property type="entry name" value="SMAD_FHA_dom_sf"/>
</dbReference>
<dbReference type="Pfam" id="PF13638">
    <property type="entry name" value="PIN_4"/>
    <property type="match status" value="1"/>
</dbReference>
<feature type="compositionally biased region" description="Basic residues" evidence="1">
    <location>
        <begin position="662"/>
        <end position="671"/>
    </location>
</feature>
<dbReference type="FunCoup" id="A0A7J7CMZ0">
    <property type="interactions" value="370"/>
</dbReference>
<dbReference type="PROSITE" id="PS50006">
    <property type="entry name" value="FHA_DOMAIN"/>
    <property type="match status" value="1"/>
</dbReference>
<name>A0A7J7CMZ0_TRIWF</name>
<feature type="region of interest" description="Disordered" evidence="1">
    <location>
        <begin position="402"/>
        <end position="435"/>
    </location>
</feature>
<dbReference type="CDD" id="cd22691">
    <property type="entry name" value="FHA_PS1-like"/>
    <property type="match status" value="1"/>
</dbReference>
<dbReference type="GO" id="GO:0031965">
    <property type="term" value="C:nuclear membrane"/>
    <property type="evidence" value="ECO:0007669"/>
    <property type="project" value="TreeGrafter"/>
</dbReference>
<keyword evidence="4" id="KW-1185">Reference proteome</keyword>
<dbReference type="Gene3D" id="2.60.200.20">
    <property type="match status" value="1"/>
</dbReference>
<dbReference type="InParanoid" id="A0A7J7CMZ0"/>